<proteinExistence type="predicted"/>
<protein>
    <recommendedName>
        <fullName evidence="3">DUF222 domain-containing protein</fullName>
    </recommendedName>
</protein>
<comment type="caution">
    <text evidence="1">The sequence shown here is derived from an EMBL/GenBank/DDBJ whole genome shotgun (WGS) entry which is preliminary data.</text>
</comment>
<dbReference type="RefSeq" id="WP_195129789.1">
    <property type="nucleotide sequence ID" value="NZ_JADLQX010000008.1"/>
</dbReference>
<name>A0ABS0CQD2_9NOCA</name>
<reference evidence="1 2" key="1">
    <citation type="submission" date="2020-10" db="EMBL/GenBank/DDBJ databases">
        <title>Identification of Nocardia species via Next-generation sequencing and recognition of intraspecies genetic diversity.</title>
        <authorList>
            <person name="Li P."/>
            <person name="Li P."/>
            <person name="Lu B."/>
        </authorList>
    </citation>
    <scope>NUCLEOTIDE SEQUENCE [LARGE SCALE GENOMIC DNA]</scope>
    <source>
        <strain evidence="1 2">BJ06-0157</strain>
    </source>
</reference>
<evidence type="ECO:0008006" key="3">
    <source>
        <dbReference type="Google" id="ProtNLM"/>
    </source>
</evidence>
<dbReference type="Proteomes" id="UP000702209">
    <property type="component" value="Unassembled WGS sequence"/>
</dbReference>
<evidence type="ECO:0000313" key="2">
    <source>
        <dbReference type="Proteomes" id="UP000702209"/>
    </source>
</evidence>
<sequence length="99" mass="11045">MIARVLPPEFAVEVAAIDDAREAAYAALREANARGLTGADVYAVIDAMDQVTARCEELRRRYFPRRHRLFVACGVASIMSRTGRSTEIVWRRPDPGVPQ</sequence>
<evidence type="ECO:0000313" key="1">
    <source>
        <dbReference type="EMBL" id="MBF6298481.1"/>
    </source>
</evidence>
<accession>A0ABS0CQD2</accession>
<organism evidence="1 2">
    <name type="scientific">Nocardia amamiensis</name>
    <dbReference type="NCBI Taxonomy" id="404578"/>
    <lineage>
        <taxon>Bacteria</taxon>
        <taxon>Bacillati</taxon>
        <taxon>Actinomycetota</taxon>
        <taxon>Actinomycetes</taxon>
        <taxon>Mycobacteriales</taxon>
        <taxon>Nocardiaceae</taxon>
        <taxon>Nocardia</taxon>
    </lineage>
</organism>
<dbReference type="EMBL" id="JADLQX010000008">
    <property type="protein sequence ID" value="MBF6298481.1"/>
    <property type="molecule type" value="Genomic_DNA"/>
</dbReference>
<gene>
    <name evidence="1" type="ORF">IU459_13125</name>
</gene>
<keyword evidence="2" id="KW-1185">Reference proteome</keyword>